<evidence type="ECO:0000313" key="3">
    <source>
        <dbReference type="Proteomes" id="UP001595952"/>
    </source>
</evidence>
<reference evidence="3" key="1">
    <citation type="journal article" date="2019" name="Int. J. Syst. Evol. Microbiol.">
        <title>The Global Catalogue of Microorganisms (GCM) 10K type strain sequencing project: providing services to taxonomists for standard genome sequencing and annotation.</title>
        <authorList>
            <consortium name="The Broad Institute Genomics Platform"/>
            <consortium name="The Broad Institute Genome Sequencing Center for Infectious Disease"/>
            <person name="Wu L."/>
            <person name="Ma J."/>
        </authorList>
    </citation>
    <scope>NUCLEOTIDE SEQUENCE [LARGE SCALE GENOMIC DNA]</scope>
    <source>
        <strain evidence="3">CCUG 55995</strain>
    </source>
</reference>
<dbReference type="SUPFAM" id="SSF53756">
    <property type="entry name" value="UDP-Glycosyltransferase/glycogen phosphorylase"/>
    <property type="match status" value="1"/>
</dbReference>
<protein>
    <submittedName>
        <fullName evidence="2">Glycosyltransferase</fullName>
        <ecNumber evidence="2">2.4.-.-</ecNumber>
    </submittedName>
</protein>
<keyword evidence="2" id="KW-0808">Transferase</keyword>
<dbReference type="PANTHER" id="PTHR12526">
    <property type="entry name" value="GLYCOSYLTRANSFERASE"/>
    <property type="match status" value="1"/>
</dbReference>
<sequence>MKSSVCPYLYSSPPQKSTLLTKGSGIRKKSENTSGDKKFDSRHIFATFGYDKPMSTQRMVFWQATKSRHQIAVLESLVQHPAVDSVELVVTQPGEIERREMGWQPPKSAQITVHYGPNQAEVDLLVQKYSLKTVHIFSGIASDQLMRLAMEACFRHGACVGIMAEASNWHGFGPKRYLRLAKHVLLRIRYGRSIRFILAMGDLGVQWYRRVGYDAQRIFPFGYFVDVPTLPAVPRQTVPQVLFVGRALDYKGADLLLQALAQVRDVAWSATLITEGECRGAWEALALRLGLKDRVTFTNFEAPSAIAIRMAAADLFVLPNKADEGWGVVVNEALLQGTPVLCTTRTGAKDLIADGRGAVVEPTTHALAAALRHQLHKGPLQEGTRRRIASWAQEHLSGTAGAERLITAIHQTG</sequence>
<dbReference type="RefSeq" id="WP_380062970.1">
    <property type="nucleotide sequence ID" value="NZ_JBHSEI010000011.1"/>
</dbReference>
<dbReference type="EC" id="2.4.-.-" evidence="2"/>
<dbReference type="GO" id="GO:0016757">
    <property type="term" value="F:glycosyltransferase activity"/>
    <property type="evidence" value="ECO:0007669"/>
    <property type="project" value="UniProtKB-KW"/>
</dbReference>
<gene>
    <name evidence="2" type="ORF">ACFO0D_16780</name>
</gene>
<accession>A0ABV9ICU0</accession>
<organism evidence="2 3">
    <name type="scientific">Deinococcus hohokamensis</name>
    <dbReference type="NCBI Taxonomy" id="309883"/>
    <lineage>
        <taxon>Bacteria</taxon>
        <taxon>Thermotogati</taxon>
        <taxon>Deinococcota</taxon>
        <taxon>Deinococci</taxon>
        <taxon>Deinococcales</taxon>
        <taxon>Deinococcaceae</taxon>
        <taxon>Deinococcus</taxon>
    </lineage>
</organism>
<dbReference type="Pfam" id="PF00534">
    <property type="entry name" value="Glycos_transf_1"/>
    <property type="match status" value="1"/>
</dbReference>
<comment type="caution">
    <text evidence="2">The sequence shown here is derived from an EMBL/GenBank/DDBJ whole genome shotgun (WGS) entry which is preliminary data.</text>
</comment>
<proteinExistence type="predicted"/>
<dbReference type="InterPro" id="IPR001296">
    <property type="entry name" value="Glyco_trans_1"/>
</dbReference>
<dbReference type="EMBL" id="JBHSEI010000011">
    <property type="protein sequence ID" value="MFC4639984.1"/>
    <property type="molecule type" value="Genomic_DNA"/>
</dbReference>
<keyword evidence="2" id="KW-0328">Glycosyltransferase</keyword>
<feature type="domain" description="Glycosyl transferase family 1" evidence="1">
    <location>
        <begin position="237"/>
        <end position="382"/>
    </location>
</feature>
<dbReference type="Gene3D" id="3.40.50.2000">
    <property type="entry name" value="Glycogen Phosphorylase B"/>
    <property type="match status" value="2"/>
</dbReference>
<evidence type="ECO:0000313" key="2">
    <source>
        <dbReference type="EMBL" id="MFC4639984.1"/>
    </source>
</evidence>
<keyword evidence="3" id="KW-1185">Reference proteome</keyword>
<dbReference type="Proteomes" id="UP001595952">
    <property type="component" value="Unassembled WGS sequence"/>
</dbReference>
<evidence type="ECO:0000259" key="1">
    <source>
        <dbReference type="Pfam" id="PF00534"/>
    </source>
</evidence>
<name>A0ABV9ICU0_9DEIO</name>